<dbReference type="RefSeq" id="WP_015100514.1">
    <property type="nucleotide sequence ID" value="NC_019673.1"/>
</dbReference>
<dbReference type="HOGENOM" id="CLU_605006_0_0_11"/>
<organism evidence="3 4">
    <name type="scientific">Saccharothrix espanaensis (strain ATCC 51144 / DSM 44229 / JCM 9112 / NBRC 15066 / NRRL 15764)</name>
    <dbReference type="NCBI Taxonomy" id="1179773"/>
    <lineage>
        <taxon>Bacteria</taxon>
        <taxon>Bacillati</taxon>
        <taxon>Actinomycetota</taxon>
        <taxon>Actinomycetes</taxon>
        <taxon>Pseudonocardiales</taxon>
        <taxon>Pseudonocardiaceae</taxon>
        <taxon>Saccharothrix</taxon>
    </lineage>
</organism>
<dbReference type="EMBL" id="HE804045">
    <property type="protein sequence ID" value="CCH30402.1"/>
    <property type="molecule type" value="Genomic_DNA"/>
</dbReference>
<dbReference type="AlphaFoldDB" id="K0JYN0"/>
<dbReference type="BioCyc" id="SESP1179773:BN6_RS15065-MONOMER"/>
<dbReference type="STRING" id="1179773.BN6_30970"/>
<keyword evidence="2" id="KW-1133">Transmembrane helix</keyword>
<feature type="transmembrane region" description="Helical" evidence="2">
    <location>
        <begin position="106"/>
        <end position="125"/>
    </location>
</feature>
<feature type="compositionally biased region" description="Gly residues" evidence="1">
    <location>
        <begin position="1"/>
        <end position="10"/>
    </location>
</feature>
<feature type="region of interest" description="Disordered" evidence="1">
    <location>
        <begin position="1"/>
        <end position="100"/>
    </location>
</feature>
<feature type="compositionally biased region" description="Low complexity" evidence="1">
    <location>
        <begin position="53"/>
        <end position="98"/>
    </location>
</feature>
<dbReference type="PATRIC" id="fig|1179773.3.peg.3095"/>
<sequence length="504" mass="53469">MSYPSGGGGEWPPQNNPYGQPQQGGWQQQPQGQPQQQPGQQPYGGQQQGGYQQGYPQTGPQPQQQGFPQTGPQGFPQQGYGQQFGGPQQPFGYAGGQPPKKKRTGLVVTAVVAVLVLAAGTFFTVRALRSSDSVAAGSDTPQTAANNLLSALGSGDVLGIMNGLAPAEAKLSKDYTEATVSEAKRLEILKPEADPQKISGVTIKSEGIKFDEAAAEKVNDRVTINKVVEGKITFTSDVKQIPLTDKLVKALGAKVDQAPETETLDFAKEKADRKGKPIGIATVKVGDEWYPSLFYTIANAALEEENLKWPSQGITPEGADSAEAAAKGIVEKALAGDIKGVIALLPPDEMGVLQDVGPVILDQIGRVPATGAKLIELETDSKDVTGGKQLTIRKLVLEVKGQKGEVSRDGDCYTAKADGQTQRLCADEIADLAKQQGGRKMPQAVVDVISRIGAQVLKDGVGVVATEVNGQWYVSPIRSYSEIFLTLMRGLDPKDIDELLKLGK</sequence>
<accession>K0JYN0</accession>
<protein>
    <submittedName>
        <fullName evidence="3">Putative membrane protein</fullName>
    </submittedName>
</protein>
<keyword evidence="2" id="KW-0472">Membrane</keyword>
<evidence type="ECO:0000313" key="3">
    <source>
        <dbReference type="EMBL" id="CCH30402.1"/>
    </source>
</evidence>
<feature type="compositionally biased region" description="Low complexity" evidence="1">
    <location>
        <begin position="12"/>
        <end position="45"/>
    </location>
</feature>
<dbReference type="KEGG" id="sesp:BN6_30970"/>
<proteinExistence type="predicted"/>
<keyword evidence="4" id="KW-1185">Reference proteome</keyword>
<gene>
    <name evidence="3" type="ordered locus">BN6_30970</name>
</gene>
<evidence type="ECO:0000256" key="2">
    <source>
        <dbReference type="SAM" id="Phobius"/>
    </source>
</evidence>
<keyword evidence="2" id="KW-0812">Transmembrane</keyword>
<dbReference type="Proteomes" id="UP000006281">
    <property type="component" value="Chromosome"/>
</dbReference>
<reference evidence="3 4" key="1">
    <citation type="journal article" date="2012" name="BMC Genomics">
        <title>Complete genome sequence of Saccharothrix espanaensis DSM 44229T and comparison to the other completely sequenced Pseudonocardiaceae.</title>
        <authorList>
            <person name="Strobel T."/>
            <person name="Al-Dilaimi A."/>
            <person name="Blom J."/>
            <person name="Gessner A."/>
            <person name="Kalinowski J."/>
            <person name="Luzhetska M."/>
            <person name="Puhler A."/>
            <person name="Szczepanowski R."/>
            <person name="Bechthold A."/>
            <person name="Ruckert C."/>
        </authorList>
    </citation>
    <scope>NUCLEOTIDE SEQUENCE [LARGE SCALE GENOMIC DNA]</scope>
    <source>
        <strain evidence="4">ATCC 51144 / DSM 44229 / JCM 9112 / NBRC 15066 / NRRL 15764</strain>
    </source>
</reference>
<name>K0JYN0_SACES</name>
<dbReference type="OrthoDB" id="3574198at2"/>
<evidence type="ECO:0000256" key="1">
    <source>
        <dbReference type="SAM" id="MobiDB-lite"/>
    </source>
</evidence>
<evidence type="ECO:0000313" key="4">
    <source>
        <dbReference type="Proteomes" id="UP000006281"/>
    </source>
</evidence>
<dbReference type="eggNOG" id="ENOG50324Z0">
    <property type="taxonomic scope" value="Bacteria"/>
</dbReference>